<evidence type="ECO:0000256" key="11">
    <source>
        <dbReference type="ARBA" id="ARBA00034808"/>
    </source>
</evidence>
<evidence type="ECO:0000259" key="16">
    <source>
        <dbReference type="PROSITE" id="PS51194"/>
    </source>
</evidence>
<dbReference type="GO" id="GO:0003677">
    <property type="term" value="F:DNA binding"/>
    <property type="evidence" value="ECO:0007669"/>
    <property type="project" value="UniProtKB-KW"/>
</dbReference>
<dbReference type="PROSITE" id="PS51194">
    <property type="entry name" value="HELICASE_CTER"/>
    <property type="match status" value="1"/>
</dbReference>
<dbReference type="PROSITE" id="PS51192">
    <property type="entry name" value="HELICASE_ATP_BIND_1"/>
    <property type="match status" value="1"/>
</dbReference>
<dbReference type="InterPro" id="IPR011545">
    <property type="entry name" value="DEAD/DEAH_box_helicase_dom"/>
</dbReference>
<dbReference type="PANTHER" id="PTHR13710:SF105">
    <property type="entry name" value="ATP-DEPENDENT DNA HELICASE Q1"/>
    <property type="match status" value="1"/>
</dbReference>
<dbReference type="GO" id="GO:0043590">
    <property type="term" value="C:bacterial nucleoid"/>
    <property type="evidence" value="ECO:0007669"/>
    <property type="project" value="TreeGrafter"/>
</dbReference>
<evidence type="ECO:0000259" key="15">
    <source>
        <dbReference type="PROSITE" id="PS51192"/>
    </source>
</evidence>
<dbReference type="Pfam" id="PF00570">
    <property type="entry name" value="HRDC"/>
    <property type="match status" value="1"/>
</dbReference>
<dbReference type="KEGG" id="gph:GEMMAAP_05635"/>
<reference evidence="17 18" key="2">
    <citation type="journal article" date="2016" name="Environ. Microbiol. Rep.">
        <title>Metagenomic evidence for the presence of phototrophic Gemmatimonadetes bacteria in diverse environments.</title>
        <authorList>
            <person name="Zeng Y."/>
            <person name="Baumbach J."/>
            <person name="Barbosa E.G."/>
            <person name="Azevedo V."/>
            <person name="Zhang C."/>
            <person name="Koblizek M."/>
        </authorList>
    </citation>
    <scope>NUCLEOTIDE SEQUENCE [LARGE SCALE GENOMIC DNA]</scope>
    <source>
        <strain evidence="17 18">AP64</strain>
    </source>
</reference>
<keyword evidence="18" id="KW-1185">Reference proteome</keyword>
<protein>
    <recommendedName>
        <fullName evidence="12">ATP-dependent DNA helicase RecQ</fullName>
        <ecNumber evidence="11">5.6.2.4</ecNumber>
    </recommendedName>
    <alternativeName>
        <fullName evidence="13">DNA 3'-5' helicase RecQ</fullName>
    </alternativeName>
</protein>
<evidence type="ECO:0000256" key="12">
    <source>
        <dbReference type="ARBA" id="ARBA00044535"/>
    </source>
</evidence>
<evidence type="ECO:0000256" key="4">
    <source>
        <dbReference type="ARBA" id="ARBA00022741"/>
    </source>
</evidence>
<dbReference type="PANTHER" id="PTHR13710">
    <property type="entry name" value="DNA HELICASE RECQ FAMILY MEMBER"/>
    <property type="match status" value="1"/>
</dbReference>
<evidence type="ECO:0000313" key="18">
    <source>
        <dbReference type="Proteomes" id="UP000076404"/>
    </source>
</evidence>
<comment type="similarity">
    <text evidence="2">Belongs to the helicase family. RecQ subfamily.</text>
</comment>
<evidence type="ECO:0000256" key="6">
    <source>
        <dbReference type="ARBA" id="ARBA00022806"/>
    </source>
</evidence>
<feature type="domain" description="Helicase ATP-binding" evidence="15">
    <location>
        <begin position="32"/>
        <end position="198"/>
    </location>
</feature>
<dbReference type="Pfam" id="PF16124">
    <property type="entry name" value="RecQ_Zn_bind"/>
    <property type="match status" value="1"/>
</dbReference>
<dbReference type="eggNOG" id="COG0514">
    <property type="taxonomic scope" value="Bacteria"/>
</dbReference>
<dbReference type="SMART" id="SM00341">
    <property type="entry name" value="HRDC"/>
    <property type="match status" value="1"/>
</dbReference>
<dbReference type="SMART" id="SM00487">
    <property type="entry name" value="DEXDc"/>
    <property type="match status" value="1"/>
</dbReference>
<dbReference type="GO" id="GO:0043138">
    <property type="term" value="F:3'-5' DNA helicase activity"/>
    <property type="evidence" value="ECO:0007669"/>
    <property type="project" value="UniProtKB-EC"/>
</dbReference>
<dbReference type="PROSITE" id="PS00690">
    <property type="entry name" value="DEAH_ATP_HELICASE"/>
    <property type="match status" value="1"/>
</dbReference>
<dbReference type="GO" id="GO:0030894">
    <property type="term" value="C:replisome"/>
    <property type="evidence" value="ECO:0007669"/>
    <property type="project" value="TreeGrafter"/>
</dbReference>
<keyword evidence="3" id="KW-0479">Metal-binding</keyword>
<sequence>MTVTSPAHRTPEDILREVFGYDAFRPGQRLVIDAVLEGRDCIALMPTGAGKSLTYQLPARLLGGTVLVISPLISLMKDQVDAVAGLGFKVAAINSTLDPEERRTRLDAFRAGAYELVYLAPEALDGYLGDFVQGCPISLLVVDEAHCISQWGHDFRPSYRRLQGLKQQLDVPVLALTATATREVARDILRQLGMKKPAGFKGSFFRPNLRIGVRKKGQGGNTRNEILALIRSHAGESGIVYCQSRKGVEQTTEFLVSQGVRALSYHAGLSAEERASNQDAFQRDDVDVVVATVAFGMGIDKSNVRFVIHRDMPKDIESWYQEIGRAGRDGLPSDCVMFYSWADVMQHERFLDRLEDEALRTRTRAATVALFNLVERASCRHQALVRHFDEAIDNCGTSCDQCTGQSVATRLAEAADLERVAVAGWRKSTPGVRLPSRAALDVNELDADDRELFDALRAMRRELADEAGVPAYIVFGDRVLLEMVERKPDSHAALLQVPGVGQAKLERYGDAFLEVLAMYST</sequence>
<evidence type="ECO:0000259" key="14">
    <source>
        <dbReference type="PROSITE" id="PS50967"/>
    </source>
</evidence>
<dbReference type="GO" id="GO:0046872">
    <property type="term" value="F:metal ion binding"/>
    <property type="evidence" value="ECO:0007669"/>
    <property type="project" value="UniProtKB-KW"/>
</dbReference>
<dbReference type="NCBIfam" id="TIGR00614">
    <property type="entry name" value="recQ_fam"/>
    <property type="match status" value="1"/>
</dbReference>
<dbReference type="STRING" id="1379270.GEMMAAP_05635"/>
<dbReference type="Proteomes" id="UP000076404">
    <property type="component" value="Chromosome"/>
</dbReference>
<comment type="cofactor">
    <cofactor evidence="1">
        <name>Mg(2+)</name>
        <dbReference type="ChEBI" id="CHEBI:18420"/>
    </cofactor>
</comment>
<dbReference type="SMART" id="SM00490">
    <property type="entry name" value="HELICc"/>
    <property type="match status" value="1"/>
</dbReference>
<keyword evidence="6 17" id="KW-0347">Helicase</keyword>
<dbReference type="GO" id="GO:0009378">
    <property type="term" value="F:four-way junction helicase activity"/>
    <property type="evidence" value="ECO:0007669"/>
    <property type="project" value="TreeGrafter"/>
</dbReference>
<accession>A0A143BIT6</accession>
<keyword evidence="8" id="KW-0238">DNA-binding</keyword>
<dbReference type="PROSITE" id="PS50967">
    <property type="entry name" value="HRDC"/>
    <property type="match status" value="1"/>
</dbReference>
<dbReference type="RefSeq" id="WP_026849872.1">
    <property type="nucleotide sequence ID" value="NZ_CP011454.1"/>
</dbReference>
<gene>
    <name evidence="17" type="ORF">GEMMAAP_05635</name>
</gene>
<dbReference type="InterPro" id="IPR001650">
    <property type="entry name" value="Helicase_C-like"/>
</dbReference>
<evidence type="ECO:0000256" key="9">
    <source>
        <dbReference type="ARBA" id="ARBA00023235"/>
    </source>
</evidence>
<evidence type="ECO:0000256" key="8">
    <source>
        <dbReference type="ARBA" id="ARBA00023125"/>
    </source>
</evidence>
<dbReference type="AlphaFoldDB" id="A0A143BIT6"/>
<reference evidence="17 18" key="1">
    <citation type="journal article" date="2014" name="Proc. Natl. Acad. Sci. U.S.A.">
        <title>Functional type 2 photosynthetic reaction centers found in the rare bacterial phylum Gemmatimonadetes.</title>
        <authorList>
            <person name="Zeng Y."/>
            <person name="Feng F."/>
            <person name="Medova H."/>
            <person name="Dean J."/>
            <person name="Koblizek M."/>
        </authorList>
    </citation>
    <scope>NUCLEOTIDE SEQUENCE [LARGE SCALE GENOMIC DNA]</scope>
    <source>
        <strain evidence="17 18">AP64</strain>
    </source>
</reference>
<dbReference type="Gene3D" id="1.10.150.80">
    <property type="entry name" value="HRDC domain"/>
    <property type="match status" value="1"/>
</dbReference>
<evidence type="ECO:0000256" key="13">
    <source>
        <dbReference type="ARBA" id="ARBA00044550"/>
    </source>
</evidence>
<dbReference type="SUPFAM" id="SSF52540">
    <property type="entry name" value="P-loop containing nucleoside triphosphate hydrolases"/>
    <property type="match status" value="1"/>
</dbReference>
<dbReference type="GO" id="GO:0016787">
    <property type="term" value="F:hydrolase activity"/>
    <property type="evidence" value="ECO:0007669"/>
    <property type="project" value="UniProtKB-KW"/>
</dbReference>
<keyword evidence="5" id="KW-0378">Hydrolase</keyword>
<dbReference type="GO" id="GO:0006281">
    <property type="term" value="P:DNA repair"/>
    <property type="evidence" value="ECO:0007669"/>
    <property type="project" value="TreeGrafter"/>
</dbReference>
<dbReference type="EMBL" id="CP011454">
    <property type="protein sequence ID" value="AMW04462.1"/>
    <property type="molecule type" value="Genomic_DNA"/>
</dbReference>
<dbReference type="EC" id="5.6.2.4" evidence="11"/>
<dbReference type="FunFam" id="3.40.50.300:FF:000156">
    <property type="entry name" value="ATP-dependent DNA helicase recQ"/>
    <property type="match status" value="1"/>
</dbReference>
<dbReference type="InterPro" id="IPR002464">
    <property type="entry name" value="DNA/RNA_helicase_DEAH_CS"/>
</dbReference>
<organism evidence="17 18">
    <name type="scientific">Gemmatimonas phototrophica</name>
    <dbReference type="NCBI Taxonomy" id="1379270"/>
    <lineage>
        <taxon>Bacteria</taxon>
        <taxon>Pseudomonadati</taxon>
        <taxon>Gemmatimonadota</taxon>
        <taxon>Gemmatimonadia</taxon>
        <taxon>Gemmatimonadales</taxon>
        <taxon>Gemmatimonadaceae</taxon>
        <taxon>Gemmatimonas</taxon>
    </lineage>
</organism>
<dbReference type="InterPro" id="IPR004589">
    <property type="entry name" value="DNA_helicase_ATP-dep_RecQ"/>
</dbReference>
<evidence type="ECO:0000256" key="3">
    <source>
        <dbReference type="ARBA" id="ARBA00022723"/>
    </source>
</evidence>
<evidence type="ECO:0000256" key="2">
    <source>
        <dbReference type="ARBA" id="ARBA00005446"/>
    </source>
</evidence>
<name>A0A143BIT6_9BACT</name>
<evidence type="ECO:0000313" key="17">
    <source>
        <dbReference type="EMBL" id="AMW04462.1"/>
    </source>
</evidence>
<dbReference type="InterPro" id="IPR014001">
    <property type="entry name" value="Helicase_ATP-bd"/>
</dbReference>
<keyword evidence="4" id="KW-0547">Nucleotide-binding</keyword>
<dbReference type="Pfam" id="PF00270">
    <property type="entry name" value="DEAD"/>
    <property type="match status" value="1"/>
</dbReference>
<keyword evidence="9" id="KW-0413">Isomerase</keyword>
<dbReference type="InterPro" id="IPR032284">
    <property type="entry name" value="RecQ_Zn-bd"/>
</dbReference>
<evidence type="ECO:0000256" key="5">
    <source>
        <dbReference type="ARBA" id="ARBA00022801"/>
    </source>
</evidence>
<feature type="domain" description="Helicase C-terminal" evidence="16">
    <location>
        <begin position="222"/>
        <end position="374"/>
    </location>
</feature>
<dbReference type="InterPro" id="IPR044876">
    <property type="entry name" value="HRDC_dom_sf"/>
</dbReference>
<evidence type="ECO:0000256" key="10">
    <source>
        <dbReference type="ARBA" id="ARBA00034617"/>
    </source>
</evidence>
<dbReference type="Pfam" id="PF00271">
    <property type="entry name" value="Helicase_C"/>
    <property type="match status" value="1"/>
</dbReference>
<evidence type="ECO:0000256" key="1">
    <source>
        <dbReference type="ARBA" id="ARBA00001946"/>
    </source>
</evidence>
<dbReference type="GO" id="GO:0005524">
    <property type="term" value="F:ATP binding"/>
    <property type="evidence" value="ECO:0007669"/>
    <property type="project" value="UniProtKB-KW"/>
</dbReference>
<dbReference type="InterPro" id="IPR027417">
    <property type="entry name" value="P-loop_NTPase"/>
</dbReference>
<dbReference type="CDD" id="cd17920">
    <property type="entry name" value="DEXHc_RecQ"/>
    <property type="match status" value="1"/>
</dbReference>
<feature type="domain" description="HRDC" evidence="14">
    <location>
        <begin position="446"/>
        <end position="521"/>
    </location>
</feature>
<dbReference type="InterPro" id="IPR010997">
    <property type="entry name" value="HRDC-like_sf"/>
</dbReference>
<evidence type="ECO:0000256" key="7">
    <source>
        <dbReference type="ARBA" id="ARBA00022840"/>
    </source>
</evidence>
<dbReference type="OrthoDB" id="9763310at2"/>
<dbReference type="SUPFAM" id="SSF47819">
    <property type="entry name" value="HRDC-like"/>
    <property type="match status" value="1"/>
</dbReference>
<dbReference type="InterPro" id="IPR002121">
    <property type="entry name" value="HRDC_dom"/>
</dbReference>
<proteinExistence type="inferred from homology"/>
<dbReference type="GO" id="GO:0006310">
    <property type="term" value="P:DNA recombination"/>
    <property type="evidence" value="ECO:0007669"/>
    <property type="project" value="InterPro"/>
</dbReference>
<dbReference type="FunFam" id="3.40.50.300:FF:001389">
    <property type="entry name" value="ATP-dependent DNA helicase RecQ"/>
    <property type="match status" value="1"/>
</dbReference>
<dbReference type="GO" id="GO:0005737">
    <property type="term" value="C:cytoplasm"/>
    <property type="evidence" value="ECO:0007669"/>
    <property type="project" value="TreeGrafter"/>
</dbReference>
<comment type="catalytic activity">
    <reaction evidence="10">
        <text>Couples ATP hydrolysis with the unwinding of duplex DNA by translocating in the 3'-5' direction.</text>
        <dbReference type="EC" id="5.6.2.4"/>
    </reaction>
</comment>
<keyword evidence="7" id="KW-0067">ATP-binding</keyword>
<dbReference type="Gene3D" id="3.40.50.300">
    <property type="entry name" value="P-loop containing nucleotide triphosphate hydrolases"/>
    <property type="match status" value="2"/>
</dbReference>